<comment type="caution">
    <text evidence="1">The sequence shown here is derived from an EMBL/GenBank/DDBJ whole genome shotgun (WGS) entry which is preliminary data.</text>
</comment>
<organism evidence="1 2">
    <name type="scientific">Entomophthora muscae</name>
    <dbReference type="NCBI Taxonomy" id="34485"/>
    <lineage>
        <taxon>Eukaryota</taxon>
        <taxon>Fungi</taxon>
        <taxon>Fungi incertae sedis</taxon>
        <taxon>Zoopagomycota</taxon>
        <taxon>Entomophthoromycotina</taxon>
        <taxon>Entomophthoromycetes</taxon>
        <taxon>Entomophthorales</taxon>
        <taxon>Entomophthoraceae</taxon>
        <taxon>Entomophthora</taxon>
    </lineage>
</organism>
<gene>
    <name evidence="1" type="ORF">DSO57_1039126</name>
</gene>
<sequence length="160" mass="19030">MNGASSSSGLQDSLSAQVFIARFLIAQGWYIVAYALAIYLLNVFLAFLTPRFDPALEELEQEELDQENEFSLPTRSDEEFRPFIRRLPEFKFWLLSTRAIIISIFCTLFEFFDIPVFWPILLFYFLFLFFLTMRRQIQHMLKHRYVPFNIGKKTYSKRAP</sequence>
<reference evidence="1" key="1">
    <citation type="submission" date="2022-04" db="EMBL/GenBank/DDBJ databases">
        <title>Genome of the entomopathogenic fungus Entomophthora muscae.</title>
        <authorList>
            <person name="Elya C."/>
            <person name="Lovett B.R."/>
            <person name="Lee E."/>
            <person name="Macias A.M."/>
            <person name="Hajek A.E."/>
            <person name="De Bivort B.L."/>
            <person name="Kasson M.T."/>
            <person name="De Fine Licht H.H."/>
            <person name="Stajich J.E."/>
        </authorList>
    </citation>
    <scope>NUCLEOTIDE SEQUENCE</scope>
    <source>
        <strain evidence="1">Berkeley</strain>
    </source>
</reference>
<accession>A0ACC2UIY4</accession>
<dbReference type="Proteomes" id="UP001165960">
    <property type="component" value="Unassembled WGS sequence"/>
</dbReference>
<protein>
    <submittedName>
        <fullName evidence="1">Uncharacterized protein</fullName>
    </submittedName>
</protein>
<evidence type="ECO:0000313" key="2">
    <source>
        <dbReference type="Proteomes" id="UP001165960"/>
    </source>
</evidence>
<proteinExistence type="predicted"/>
<keyword evidence="2" id="KW-1185">Reference proteome</keyword>
<dbReference type="EMBL" id="QTSX02000590">
    <property type="protein sequence ID" value="KAJ9086869.1"/>
    <property type="molecule type" value="Genomic_DNA"/>
</dbReference>
<name>A0ACC2UIY4_9FUNG</name>
<evidence type="ECO:0000313" key="1">
    <source>
        <dbReference type="EMBL" id="KAJ9086869.1"/>
    </source>
</evidence>